<dbReference type="AlphaFoldDB" id="X8JR63"/>
<gene>
    <name evidence="2" type="ORF">RSOL_475640</name>
</gene>
<dbReference type="Proteomes" id="UP000030108">
    <property type="component" value="Unassembled WGS sequence"/>
</dbReference>
<reference evidence="3" key="1">
    <citation type="journal article" date="2014" name="Genome Announc.">
        <title>Draft genome sequence of the plant-pathogenic soil fungus Rhizoctonia solani anastomosis group 3 strain Rhs1AP.</title>
        <authorList>
            <person name="Cubeta M.A."/>
            <person name="Thomas E."/>
            <person name="Dean R.A."/>
            <person name="Jabaji S."/>
            <person name="Neate S.M."/>
            <person name="Tavantzis S."/>
            <person name="Toda T."/>
            <person name="Vilgalys R."/>
            <person name="Bharathan N."/>
            <person name="Fedorova-Abrams N."/>
            <person name="Pakala S.B."/>
            <person name="Pakala S.M."/>
            <person name="Zafar N."/>
            <person name="Joardar V."/>
            <person name="Losada L."/>
            <person name="Nierman W.C."/>
        </authorList>
    </citation>
    <scope>NUCLEOTIDE SEQUENCE [LARGE SCALE GENOMIC DNA]</scope>
    <source>
        <strain evidence="3">AG-3</strain>
    </source>
</reference>
<evidence type="ECO:0000313" key="3">
    <source>
        <dbReference type="Proteomes" id="UP000030108"/>
    </source>
</evidence>
<accession>X8JR63</accession>
<organism evidence="2 3">
    <name type="scientific">Rhizoctonia solani AG-3 Rhs1AP</name>
    <dbReference type="NCBI Taxonomy" id="1086054"/>
    <lineage>
        <taxon>Eukaryota</taxon>
        <taxon>Fungi</taxon>
        <taxon>Dikarya</taxon>
        <taxon>Basidiomycota</taxon>
        <taxon>Agaricomycotina</taxon>
        <taxon>Agaricomycetes</taxon>
        <taxon>Cantharellales</taxon>
        <taxon>Ceratobasidiaceae</taxon>
        <taxon>Rhizoctonia</taxon>
    </lineage>
</organism>
<evidence type="ECO:0000313" key="2">
    <source>
        <dbReference type="EMBL" id="EUC66435.1"/>
    </source>
</evidence>
<feature type="compositionally biased region" description="Polar residues" evidence="1">
    <location>
        <begin position="1"/>
        <end position="12"/>
    </location>
</feature>
<feature type="region of interest" description="Disordered" evidence="1">
    <location>
        <begin position="1"/>
        <end position="20"/>
    </location>
</feature>
<dbReference type="EMBL" id="JATN01000309">
    <property type="protein sequence ID" value="EUC66435.1"/>
    <property type="molecule type" value="Genomic_DNA"/>
</dbReference>
<proteinExistence type="predicted"/>
<evidence type="ECO:0000256" key="1">
    <source>
        <dbReference type="SAM" id="MobiDB-lite"/>
    </source>
</evidence>
<protein>
    <submittedName>
        <fullName evidence="2">Uncharacterized protein</fullName>
    </submittedName>
</protein>
<comment type="caution">
    <text evidence="2">The sequence shown here is derived from an EMBL/GenBank/DDBJ whole genome shotgun (WGS) entry which is preliminary data.</text>
</comment>
<sequence>MDGSPLSSTSDTHVARPNLP</sequence>
<name>X8JR63_9AGAM</name>